<reference evidence="16" key="1">
    <citation type="submission" date="2016-10" db="EMBL/GenBank/DDBJ databases">
        <authorList>
            <person name="Varghese N."/>
            <person name="Submissions S."/>
        </authorList>
    </citation>
    <scope>NUCLEOTIDE SEQUENCE [LARGE SCALE GENOMIC DNA]</scope>
    <source>
        <strain evidence="16">DSM 13577</strain>
    </source>
</reference>
<evidence type="ECO:0000256" key="9">
    <source>
        <dbReference type="ARBA" id="ARBA00038345"/>
    </source>
</evidence>
<comment type="cofactor">
    <cofactor evidence="1">
        <name>Mn(2+)</name>
        <dbReference type="ChEBI" id="CHEBI:29035"/>
    </cofactor>
</comment>
<dbReference type="PANTHER" id="PTHR43472">
    <property type="entry name" value="PHOSPHORIBOSYLAMINE--GLYCINE LIGASE"/>
    <property type="match status" value="1"/>
</dbReference>
<evidence type="ECO:0000313" key="16">
    <source>
        <dbReference type="Proteomes" id="UP000243819"/>
    </source>
</evidence>
<dbReference type="UniPathway" id="UPA00074">
    <property type="reaction ID" value="UER00125"/>
</dbReference>
<evidence type="ECO:0000256" key="7">
    <source>
        <dbReference type="ARBA" id="ARBA00022755"/>
    </source>
</evidence>
<dbReference type="SUPFAM" id="SSF56059">
    <property type="entry name" value="Glutathione synthetase ATP-binding domain-like"/>
    <property type="match status" value="1"/>
</dbReference>
<name>A0A1I0AQE8_9FIRM</name>
<evidence type="ECO:0000259" key="14">
    <source>
        <dbReference type="PROSITE" id="PS50975"/>
    </source>
</evidence>
<comment type="pathway">
    <text evidence="3 12">Purine metabolism; IMP biosynthesis via de novo pathway; N(1)-(5-phospho-D-ribosyl)glycinamide from 5-phospho-alpha-D-ribose 1-diphosphate: step 2/2.</text>
</comment>
<keyword evidence="16" id="KW-1185">Reference proteome</keyword>
<dbReference type="InterPro" id="IPR020562">
    <property type="entry name" value="PRibGlycinamide_synth_N"/>
</dbReference>
<evidence type="ECO:0000256" key="4">
    <source>
        <dbReference type="ARBA" id="ARBA00013255"/>
    </source>
</evidence>
<evidence type="ECO:0000256" key="1">
    <source>
        <dbReference type="ARBA" id="ARBA00001936"/>
    </source>
</evidence>
<keyword evidence="8 13" id="KW-0067">ATP-binding</keyword>
<proteinExistence type="inferred from homology"/>
<dbReference type="InterPro" id="IPR013815">
    <property type="entry name" value="ATP_grasp_subdomain_1"/>
</dbReference>
<organism evidence="15 16">
    <name type="scientific">Anaerobranca gottschalkii DSM 13577</name>
    <dbReference type="NCBI Taxonomy" id="1120990"/>
    <lineage>
        <taxon>Bacteria</taxon>
        <taxon>Bacillati</taxon>
        <taxon>Bacillota</taxon>
        <taxon>Clostridia</taxon>
        <taxon>Eubacteriales</taxon>
        <taxon>Proteinivoracaceae</taxon>
        <taxon>Anaerobranca</taxon>
    </lineage>
</organism>
<dbReference type="GO" id="GO:0046872">
    <property type="term" value="F:metal ion binding"/>
    <property type="evidence" value="ECO:0007669"/>
    <property type="project" value="InterPro"/>
</dbReference>
<dbReference type="Pfam" id="PF02843">
    <property type="entry name" value="GARS_C"/>
    <property type="match status" value="1"/>
</dbReference>
<dbReference type="SMART" id="SM01209">
    <property type="entry name" value="GARS_A"/>
    <property type="match status" value="1"/>
</dbReference>
<accession>A0A1I0AQE8</accession>
<dbReference type="SMART" id="SM01210">
    <property type="entry name" value="GARS_C"/>
    <property type="match status" value="1"/>
</dbReference>
<comment type="similarity">
    <text evidence="9 12">Belongs to the GARS family.</text>
</comment>
<evidence type="ECO:0000256" key="3">
    <source>
        <dbReference type="ARBA" id="ARBA00005174"/>
    </source>
</evidence>
<comment type="catalytic activity">
    <reaction evidence="12">
        <text>5-phospho-beta-D-ribosylamine + glycine + ATP = N(1)-(5-phospho-beta-D-ribosyl)glycinamide + ADP + phosphate + H(+)</text>
        <dbReference type="Rhea" id="RHEA:17453"/>
        <dbReference type="ChEBI" id="CHEBI:15378"/>
        <dbReference type="ChEBI" id="CHEBI:30616"/>
        <dbReference type="ChEBI" id="CHEBI:43474"/>
        <dbReference type="ChEBI" id="CHEBI:57305"/>
        <dbReference type="ChEBI" id="CHEBI:58681"/>
        <dbReference type="ChEBI" id="CHEBI:143788"/>
        <dbReference type="ChEBI" id="CHEBI:456216"/>
        <dbReference type="EC" id="6.3.4.13"/>
    </reaction>
</comment>
<evidence type="ECO:0000256" key="11">
    <source>
        <dbReference type="ARBA" id="ARBA00042864"/>
    </source>
</evidence>
<dbReference type="SUPFAM" id="SSF51246">
    <property type="entry name" value="Rudiment single hybrid motif"/>
    <property type="match status" value="1"/>
</dbReference>
<dbReference type="OrthoDB" id="9807240at2"/>
<dbReference type="InterPro" id="IPR000115">
    <property type="entry name" value="PRibGlycinamide_synth"/>
</dbReference>
<dbReference type="InterPro" id="IPR020559">
    <property type="entry name" value="PRibGlycinamide_synth_CS"/>
</dbReference>
<dbReference type="InterPro" id="IPR020560">
    <property type="entry name" value="PRibGlycinamide_synth_C-dom"/>
</dbReference>
<evidence type="ECO:0000256" key="10">
    <source>
        <dbReference type="ARBA" id="ARBA00042242"/>
    </source>
</evidence>
<dbReference type="InterPro" id="IPR016185">
    <property type="entry name" value="PreATP-grasp_dom_sf"/>
</dbReference>
<evidence type="ECO:0000256" key="6">
    <source>
        <dbReference type="ARBA" id="ARBA00022741"/>
    </source>
</evidence>
<evidence type="ECO:0000256" key="2">
    <source>
        <dbReference type="ARBA" id="ARBA00001946"/>
    </source>
</evidence>
<evidence type="ECO:0000313" key="15">
    <source>
        <dbReference type="EMBL" id="SES96511.1"/>
    </source>
</evidence>
<keyword evidence="7 12" id="KW-0658">Purine biosynthesis</keyword>
<dbReference type="InterPro" id="IPR037123">
    <property type="entry name" value="PRibGlycinamide_synth_C_sf"/>
</dbReference>
<dbReference type="Gene3D" id="3.30.1490.20">
    <property type="entry name" value="ATP-grasp fold, A domain"/>
    <property type="match status" value="1"/>
</dbReference>
<keyword evidence="5 12" id="KW-0436">Ligase</keyword>
<evidence type="ECO:0000256" key="12">
    <source>
        <dbReference type="HAMAP-Rule" id="MF_00138"/>
    </source>
</evidence>
<dbReference type="EMBL" id="FOIF01000025">
    <property type="protein sequence ID" value="SES96511.1"/>
    <property type="molecule type" value="Genomic_DNA"/>
</dbReference>
<dbReference type="GO" id="GO:0006189">
    <property type="term" value="P:'de novo' IMP biosynthetic process"/>
    <property type="evidence" value="ECO:0007669"/>
    <property type="project" value="UniProtKB-UniRule"/>
</dbReference>
<dbReference type="Proteomes" id="UP000243819">
    <property type="component" value="Unassembled WGS sequence"/>
</dbReference>
<sequence length="410" mass="45363">MKVMVIGGGGREHAIIDKLLESPKVQRVYWADTKVKKVPDKVEMTIIDSLDFPALGDFAEENGVDFTIVGPELPLTEGIVDYFLNRGLLIFGPDKRGAMLEGSKTFAKGLMLKYGVPTGKHVEIKDLAHGKEIIENWGTPIVFKLDGLAGGKGVVIPQSPEEAYNELEELIRKNPQQKIFAEEYLQGEEISYMVLVSKNSYLPLVPSRDYKRVYDGNKGSNTGGMGSVAYKGLISKEEKEYIEREIIQKTLKGLDNEGIQFTGILYAGLMMTNEGPKVLEFNTRFGDPEAQSILQLIQGDLAELLYGACQGNLPEELPFKDGTALTLVLASEGYPGEYKTGYEIKGIDEVSCKVFQGGTEYRDGKILTAGGRVLNLTVVEDDVDKCREILYKEGQKITFLGKYFRTDIGL</sequence>
<dbReference type="InterPro" id="IPR020561">
    <property type="entry name" value="PRibGlycinamid_synth_ATP-grasp"/>
</dbReference>
<evidence type="ECO:0000256" key="8">
    <source>
        <dbReference type="ARBA" id="ARBA00022840"/>
    </source>
</evidence>
<dbReference type="AlphaFoldDB" id="A0A1I0AQE8"/>
<evidence type="ECO:0000256" key="5">
    <source>
        <dbReference type="ARBA" id="ARBA00022598"/>
    </source>
</evidence>
<dbReference type="NCBIfam" id="TIGR00877">
    <property type="entry name" value="purD"/>
    <property type="match status" value="1"/>
</dbReference>
<dbReference type="HAMAP" id="MF_00138">
    <property type="entry name" value="GARS"/>
    <property type="match status" value="1"/>
</dbReference>
<dbReference type="GO" id="GO:0005524">
    <property type="term" value="F:ATP binding"/>
    <property type="evidence" value="ECO:0007669"/>
    <property type="project" value="UniProtKB-UniRule"/>
</dbReference>
<dbReference type="InterPro" id="IPR011054">
    <property type="entry name" value="Rudment_hybrid_motif"/>
</dbReference>
<dbReference type="InterPro" id="IPR011761">
    <property type="entry name" value="ATP-grasp"/>
</dbReference>
<dbReference type="Pfam" id="PF02844">
    <property type="entry name" value="GARS_N"/>
    <property type="match status" value="1"/>
</dbReference>
<dbReference type="PROSITE" id="PS00184">
    <property type="entry name" value="GARS"/>
    <property type="match status" value="1"/>
</dbReference>
<comment type="cofactor">
    <cofactor evidence="2">
        <name>Mg(2+)</name>
        <dbReference type="ChEBI" id="CHEBI:18420"/>
    </cofactor>
</comment>
<dbReference type="Gene3D" id="3.40.50.20">
    <property type="match status" value="1"/>
</dbReference>
<dbReference type="STRING" id="1120990.SAMN03080614_102519"/>
<dbReference type="EC" id="6.3.4.13" evidence="4 12"/>
<dbReference type="PANTHER" id="PTHR43472:SF1">
    <property type="entry name" value="PHOSPHORIBOSYLAMINE--GLYCINE LIGASE, CHLOROPLASTIC"/>
    <property type="match status" value="1"/>
</dbReference>
<dbReference type="Gene3D" id="3.90.600.10">
    <property type="entry name" value="Phosphoribosylglycinamide synthetase, C-terminal domain"/>
    <property type="match status" value="1"/>
</dbReference>
<dbReference type="GO" id="GO:0009113">
    <property type="term" value="P:purine nucleobase biosynthetic process"/>
    <property type="evidence" value="ECO:0007669"/>
    <property type="project" value="InterPro"/>
</dbReference>
<dbReference type="SUPFAM" id="SSF52440">
    <property type="entry name" value="PreATP-grasp domain"/>
    <property type="match status" value="1"/>
</dbReference>
<dbReference type="GO" id="GO:0004637">
    <property type="term" value="F:phosphoribosylamine-glycine ligase activity"/>
    <property type="evidence" value="ECO:0007669"/>
    <property type="project" value="UniProtKB-UniRule"/>
</dbReference>
<gene>
    <name evidence="12" type="primary">purD</name>
    <name evidence="15" type="ORF">SAMN03080614_102519</name>
</gene>
<keyword evidence="6 13" id="KW-0547">Nucleotide-binding</keyword>
<dbReference type="Pfam" id="PF01071">
    <property type="entry name" value="GARS_A"/>
    <property type="match status" value="1"/>
</dbReference>
<dbReference type="PROSITE" id="PS50975">
    <property type="entry name" value="ATP_GRASP"/>
    <property type="match status" value="1"/>
</dbReference>
<protein>
    <recommendedName>
        <fullName evidence="4 12">Phosphoribosylamine--glycine ligase</fullName>
        <ecNumber evidence="4 12">6.3.4.13</ecNumber>
    </recommendedName>
    <alternativeName>
        <fullName evidence="12">GARS</fullName>
    </alternativeName>
    <alternativeName>
        <fullName evidence="10 12">Glycinamide ribonucleotide synthetase</fullName>
    </alternativeName>
    <alternativeName>
        <fullName evidence="11 12">Phosphoribosylglycinamide synthetase</fullName>
    </alternativeName>
</protein>
<evidence type="ECO:0000256" key="13">
    <source>
        <dbReference type="PROSITE-ProRule" id="PRU00409"/>
    </source>
</evidence>
<feature type="domain" description="ATP-grasp" evidence="14">
    <location>
        <begin position="108"/>
        <end position="310"/>
    </location>
</feature>
<dbReference type="Gene3D" id="3.30.470.20">
    <property type="entry name" value="ATP-grasp fold, B domain"/>
    <property type="match status" value="1"/>
</dbReference>